<evidence type="ECO:0000313" key="1">
    <source>
        <dbReference type="EMBL" id="KAJ4315050.1"/>
    </source>
</evidence>
<reference evidence="1" key="1">
    <citation type="submission" date="2022-10" db="EMBL/GenBank/DDBJ databases">
        <title>Tapping the CABI collections for fungal endophytes: first genome assemblies for Collariella, Neodidymelliopsis, Ascochyta clinopodiicola, Didymella pomorum, Didymosphaeria variabile, Neocosmospora piperis and Neocucurbitaria cava.</title>
        <authorList>
            <person name="Hill R."/>
        </authorList>
    </citation>
    <scope>NUCLEOTIDE SEQUENCE</scope>
    <source>
        <strain evidence="1">IMI 366586</strain>
    </source>
</reference>
<sequence>MPLFPNCPPNDYTQWVTFNQNEEGFVNGLWNALVYTVNPEAYNNPGRMDLLVTRAARQTIAGQTDLIGVWQVIYEGKSGLSQDQWPNILNQLQGYAANLVNGRFVYLIGAKGDKVTFWRFSKTNVGVATTRAIDYNGGAGVRAIGNAANAYNYDLLLEENEIAAILQYMFNNQPVAQNAVNWV</sequence>
<name>A0A9W9BLR3_9HYPO</name>
<accession>A0A9W9BLR3</accession>
<gene>
    <name evidence="1" type="ORF">N0V84_008562</name>
</gene>
<dbReference type="Proteomes" id="UP001140502">
    <property type="component" value="Unassembled WGS sequence"/>
</dbReference>
<keyword evidence="2" id="KW-1185">Reference proteome</keyword>
<dbReference type="EMBL" id="JAPEUR010000213">
    <property type="protein sequence ID" value="KAJ4315050.1"/>
    <property type="molecule type" value="Genomic_DNA"/>
</dbReference>
<dbReference type="OrthoDB" id="4975617at2759"/>
<protein>
    <submittedName>
        <fullName evidence="1">Uncharacterized protein</fullName>
    </submittedName>
</protein>
<dbReference type="AlphaFoldDB" id="A0A9W9BLR3"/>
<comment type="caution">
    <text evidence="1">The sequence shown here is derived from an EMBL/GenBank/DDBJ whole genome shotgun (WGS) entry which is preliminary data.</text>
</comment>
<organism evidence="1 2">
    <name type="scientific">Fusarium piperis</name>
    <dbReference type="NCBI Taxonomy" id="1435070"/>
    <lineage>
        <taxon>Eukaryota</taxon>
        <taxon>Fungi</taxon>
        <taxon>Dikarya</taxon>
        <taxon>Ascomycota</taxon>
        <taxon>Pezizomycotina</taxon>
        <taxon>Sordariomycetes</taxon>
        <taxon>Hypocreomycetidae</taxon>
        <taxon>Hypocreales</taxon>
        <taxon>Nectriaceae</taxon>
        <taxon>Fusarium</taxon>
        <taxon>Fusarium solani species complex</taxon>
    </lineage>
</organism>
<proteinExistence type="predicted"/>
<evidence type="ECO:0000313" key="2">
    <source>
        <dbReference type="Proteomes" id="UP001140502"/>
    </source>
</evidence>